<sequence>MSGSCIQLIFGWHLLHTFLRALSVVSICFHREVVSRWKYVEDEKRYEDEKLPSKQSFSSVSFDDILAVEWLLNATIADKWDMTSWAGCMYAKA</sequence>
<dbReference type="EMBL" id="BGPR01040056">
    <property type="protein sequence ID" value="GBO16121.1"/>
    <property type="molecule type" value="Genomic_DNA"/>
</dbReference>
<evidence type="ECO:0000313" key="2">
    <source>
        <dbReference type="EMBL" id="GBO16121.1"/>
    </source>
</evidence>
<comment type="caution">
    <text evidence="2">The sequence shown here is derived from an EMBL/GenBank/DDBJ whole genome shotgun (WGS) entry which is preliminary data.</text>
</comment>
<protein>
    <submittedName>
        <fullName evidence="2">Uncharacterized protein</fullName>
    </submittedName>
</protein>
<keyword evidence="3" id="KW-1185">Reference proteome</keyword>
<feature type="chain" id="PRO_5021332528" evidence="1">
    <location>
        <begin position="22"/>
        <end position="93"/>
    </location>
</feature>
<gene>
    <name evidence="2" type="ORF">AVEN_148624_1</name>
</gene>
<reference evidence="2 3" key="1">
    <citation type="journal article" date="2019" name="Sci. Rep.">
        <title>Orb-weaving spider Araneus ventricosus genome elucidates the spidroin gene catalogue.</title>
        <authorList>
            <person name="Kono N."/>
            <person name="Nakamura H."/>
            <person name="Ohtoshi R."/>
            <person name="Moran D.A.P."/>
            <person name="Shinohara A."/>
            <person name="Yoshida Y."/>
            <person name="Fujiwara M."/>
            <person name="Mori M."/>
            <person name="Tomita M."/>
            <person name="Arakawa K."/>
        </authorList>
    </citation>
    <scope>NUCLEOTIDE SEQUENCE [LARGE SCALE GENOMIC DNA]</scope>
</reference>
<proteinExistence type="predicted"/>
<dbReference type="Proteomes" id="UP000499080">
    <property type="component" value="Unassembled WGS sequence"/>
</dbReference>
<accession>A0A4Y2UV87</accession>
<evidence type="ECO:0000313" key="3">
    <source>
        <dbReference type="Proteomes" id="UP000499080"/>
    </source>
</evidence>
<name>A0A4Y2UV87_ARAVE</name>
<evidence type="ECO:0000256" key="1">
    <source>
        <dbReference type="SAM" id="SignalP"/>
    </source>
</evidence>
<keyword evidence="1" id="KW-0732">Signal</keyword>
<organism evidence="2 3">
    <name type="scientific">Araneus ventricosus</name>
    <name type="common">Orbweaver spider</name>
    <name type="synonym">Epeira ventricosa</name>
    <dbReference type="NCBI Taxonomy" id="182803"/>
    <lineage>
        <taxon>Eukaryota</taxon>
        <taxon>Metazoa</taxon>
        <taxon>Ecdysozoa</taxon>
        <taxon>Arthropoda</taxon>
        <taxon>Chelicerata</taxon>
        <taxon>Arachnida</taxon>
        <taxon>Araneae</taxon>
        <taxon>Araneomorphae</taxon>
        <taxon>Entelegynae</taxon>
        <taxon>Araneoidea</taxon>
        <taxon>Araneidae</taxon>
        <taxon>Araneus</taxon>
    </lineage>
</organism>
<dbReference type="AlphaFoldDB" id="A0A4Y2UV87"/>
<feature type="signal peptide" evidence="1">
    <location>
        <begin position="1"/>
        <end position="21"/>
    </location>
</feature>